<dbReference type="Proteomes" id="UP000036106">
    <property type="component" value="Chromosome"/>
</dbReference>
<name>A0A0H4QG10_9LACO</name>
<dbReference type="OrthoDB" id="2216870at2"/>
<dbReference type="PANTHER" id="PTHR30336">
    <property type="entry name" value="INNER MEMBRANE PROTEIN, PROBABLE PERMEASE"/>
    <property type="match status" value="1"/>
</dbReference>
<dbReference type="STRING" id="1007676.ABM34_07255"/>
<dbReference type="KEGG" id="lgn:ABM34_07255"/>
<dbReference type="Gene3D" id="3.40.50.620">
    <property type="entry name" value="HUPs"/>
    <property type="match status" value="1"/>
</dbReference>
<organism evidence="1 2">
    <name type="scientific">Companilactobacillus ginsenosidimutans</name>
    <dbReference type="NCBI Taxonomy" id="1007676"/>
    <lineage>
        <taxon>Bacteria</taxon>
        <taxon>Bacillati</taxon>
        <taxon>Bacillota</taxon>
        <taxon>Bacilli</taxon>
        <taxon>Lactobacillales</taxon>
        <taxon>Lactobacillaceae</taxon>
        <taxon>Companilactobacillus</taxon>
    </lineage>
</organism>
<proteinExistence type="predicted"/>
<protein>
    <recommendedName>
        <fullName evidence="3">DUF218 domain-containing protein</fullName>
    </recommendedName>
</protein>
<evidence type="ECO:0000313" key="1">
    <source>
        <dbReference type="EMBL" id="AKP67354.1"/>
    </source>
</evidence>
<dbReference type="PANTHER" id="PTHR30336:SF20">
    <property type="entry name" value="DUF218 DOMAIN-CONTAINING PROTEIN"/>
    <property type="match status" value="1"/>
</dbReference>
<dbReference type="EMBL" id="CP012034">
    <property type="protein sequence ID" value="AKP67354.1"/>
    <property type="molecule type" value="Genomic_DNA"/>
</dbReference>
<keyword evidence="2" id="KW-1185">Reference proteome</keyword>
<dbReference type="PATRIC" id="fig|1007676.4.peg.1456"/>
<sequence length="258" mass="29015">MTKSQDINKIANFLSQRDIPNLEVETLKSQYGVTRFDVCVLFGGSIITGGNLFAQAIKNQIAKHYVIVGGAGHTTPDLIKVVNELYPELDITGMSEAEIFQRYIQHKYNVQADCLETKSTNCGNNIDNLLSLLDVHKINLQTILMMQDSTMMLRMTARMNKMAPNVLVTDFSTYQAEVEEVNGELQFTEKIPGMWSMEHYISLLLGEISRLTDDENGYGPKGENFILHVDIPSDVDAAYKRLSLIYPNLIRTANPKFA</sequence>
<dbReference type="RefSeq" id="WP_048704615.1">
    <property type="nucleotide sequence ID" value="NZ_CP012034.1"/>
</dbReference>
<reference evidence="2" key="1">
    <citation type="submission" date="2015-07" db="EMBL/GenBank/DDBJ databases">
        <title>Lactobacillus ginsenosidimutans/EMML 3141/ whole genome sequencing.</title>
        <authorList>
            <person name="Kim M.K."/>
            <person name="Im W.-T."/>
            <person name="Srinivasan S."/>
            <person name="Lee J.-J."/>
        </authorList>
    </citation>
    <scope>NUCLEOTIDE SEQUENCE [LARGE SCALE GENOMIC DNA]</scope>
    <source>
        <strain evidence="2">EMML 3041</strain>
    </source>
</reference>
<dbReference type="InterPro" id="IPR051599">
    <property type="entry name" value="Cell_Envelope_Assoc"/>
</dbReference>
<dbReference type="AlphaFoldDB" id="A0A0H4QG10"/>
<dbReference type="GO" id="GO:0005886">
    <property type="term" value="C:plasma membrane"/>
    <property type="evidence" value="ECO:0007669"/>
    <property type="project" value="TreeGrafter"/>
</dbReference>
<dbReference type="Gene3D" id="1.10.3620.10">
    <property type="entry name" value="YdcF like domain"/>
    <property type="match status" value="1"/>
</dbReference>
<evidence type="ECO:0000313" key="2">
    <source>
        <dbReference type="Proteomes" id="UP000036106"/>
    </source>
</evidence>
<accession>A0A0H4QG10</accession>
<gene>
    <name evidence="1" type="ORF">ABM34_07255</name>
</gene>
<dbReference type="InterPro" id="IPR014729">
    <property type="entry name" value="Rossmann-like_a/b/a_fold"/>
</dbReference>
<evidence type="ECO:0008006" key="3">
    <source>
        <dbReference type="Google" id="ProtNLM"/>
    </source>
</evidence>